<proteinExistence type="predicted"/>
<reference evidence="2" key="1">
    <citation type="submission" date="2023-06" db="EMBL/GenBank/DDBJ databases">
        <authorList>
            <person name="Kurt Z."/>
        </authorList>
    </citation>
    <scope>NUCLEOTIDE SEQUENCE</scope>
</reference>
<dbReference type="AlphaFoldDB" id="A0AA86QJU4"/>
<evidence type="ECO:0000313" key="4">
    <source>
        <dbReference type="Proteomes" id="UP001642409"/>
    </source>
</evidence>
<dbReference type="Proteomes" id="UP001642409">
    <property type="component" value="Unassembled WGS sequence"/>
</dbReference>
<comment type="caution">
    <text evidence="2">The sequence shown here is derived from an EMBL/GenBank/DDBJ whole genome shotgun (WGS) entry which is preliminary data.</text>
</comment>
<organism evidence="2">
    <name type="scientific">Hexamita inflata</name>
    <dbReference type="NCBI Taxonomy" id="28002"/>
    <lineage>
        <taxon>Eukaryota</taxon>
        <taxon>Metamonada</taxon>
        <taxon>Diplomonadida</taxon>
        <taxon>Hexamitidae</taxon>
        <taxon>Hexamitinae</taxon>
        <taxon>Hexamita</taxon>
    </lineage>
</organism>
<keyword evidence="4" id="KW-1185">Reference proteome</keyword>
<feature type="compositionally biased region" description="Low complexity" evidence="1">
    <location>
        <begin position="123"/>
        <end position="133"/>
    </location>
</feature>
<evidence type="ECO:0000313" key="3">
    <source>
        <dbReference type="EMBL" id="CAL6106933.1"/>
    </source>
</evidence>
<gene>
    <name evidence="2" type="ORF">HINF_LOCUS48471</name>
    <name evidence="3" type="ORF">HINF_LOCUS74096</name>
</gene>
<evidence type="ECO:0000256" key="1">
    <source>
        <dbReference type="SAM" id="MobiDB-lite"/>
    </source>
</evidence>
<protein>
    <submittedName>
        <fullName evidence="3">Hypothetical_protein</fullName>
    </submittedName>
</protein>
<dbReference type="EMBL" id="CATOUU010000936">
    <property type="protein sequence ID" value="CAI9960826.1"/>
    <property type="molecule type" value="Genomic_DNA"/>
</dbReference>
<dbReference type="EMBL" id="CAXDID020000621">
    <property type="protein sequence ID" value="CAL6106933.1"/>
    <property type="molecule type" value="Genomic_DNA"/>
</dbReference>
<sequence>MNYDQFLEYDPQLLHKPSSEMEQVERADNSVPDSESRTFALITEKTMEFNKDQVYEGIQQSGAKKVIPDSFQFGFKIKTNNVAEMAQKIQPVATKVTQKVCSLEEYVSPKNMDTDSEDEDENQPLVKKPQKTKQQQKISYNEIWSCRAVYYFISKDEAIQDYEQLTKNQQIDQFWLEANNYYDIVDTRGLNYFKTNDLMEVRSILLESNETATQKFIDYVRQQKEFQFINGTLFKCFMCLWFQGVVVNSYGLHGIVKKVDINKVRFFKWKWFEVTYQPEWKFGRRFEITRLPLQTNGGVWQGPLVVREI</sequence>
<evidence type="ECO:0000313" key="2">
    <source>
        <dbReference type="EMBL" id="CAI9960826.1"/>
    </source>
</evidence>
<reference evidence="3 4" key="2">
    <citation type="submission" date="2024-07" db="EMBL/GenBank/DDBJ databases">
        <authorList>
            <person name="Akdeniz Z."/>
        </authorList>
    </citation>
    <scope>NUCLEOTIDE SEQUENCE [LARGE SCALE GENOMIC DNA]</scope>
</reference>
<name>A0AA86QJU4_9EUKA</name>
<feature type="region of interest" description="Disordered" evidence="1">
    <location>
        <begin position="107"/>
        <end position="133"/>
    </location>
</feature>
<accession>A0AA86QJU4</accession>